<feature type="transmembrane region" description="Helical" evidence="8">
    <location>
        <begin position="374"/>
        <end position="396"/>
    </location>
</feature>
<feature type="transmembrane region" description="Helical" evidence="8">
    <location>
        <begin position="273"/>
        <end position="294"/>
    </location>
</feature>
<organism evidence="10 11">
    <name type="scientific">Tectimicrobiota bacterium</name>
    <dbReference type="NCBI Taxonomy" id="2528274"/>
    <lineage>
        <taxon>Bacteria</taxon>
        <taxon>Pseudomonadati</taxon>
        <taxon>Nitrospinota/Tectimicrobiota group</taxon>
        <taxon>Candidatus Tectimicrobiota</taxon>
    </lineage>
</organism>
<dbReference type="PRINTS" id="PR01434">
    <property type="entry name" value="NADHDHGNASE5"/>
</dbReference>
<name>A0A938B352_UNCTE</name>
<dbReference type="GO" id="GO:0016491">
    <property type="term" value="F:oxidoreductase activity"/>
    <property type="evidence" value="ECO:0007669"/>
    <property type="project" value="UniProtKB-KW"/>
</dbReference>
<feature type="transmembrane region" description="Helical" evidence="8">
    <location>
        <begin position="79"/>
        <end position="99"/>
    </location>
</feature>
<keyword evidence="4 8" id="KW-1133">Transmembrane helix</keyword>
<evidence type="ECO:0000256" key="6">
    <source>
        <dbReference type="ARBA" id="ARBA00023136"/>
    </source>
</evidence>
<feature type="transmembrane region" description="Helical" evidence="8">
    <location>
        <begin position="451"/>
        <end position="470"/>
    </location>
</feature>
<feature type="transmembrane region" description="Helical" evidence="8">
    <location>
        <begin position="306"/>
        <end position="327"/>
    </location>
</feature>
<dbReference type="InterPro" id="IPR001750">
    <property type="entry name" value="ND/Mrp_TM"/>
</dbReference>
<reference evidence="10" key="1">
    <citation type="submission" date="2019-03" db="EMBL/GenBank/DDBJ databases">
        <title>Lake Tanganyika Metagenome-Assembled Genomes (MAGs).</title>
        <authorList>
            <person name="Tran P."/>
        </authorList>
    </citation>
    <scope>NUCLEOTIDE SEQUENCE</scope>
    <source>
        <strain evidence="10">K_DeepCast_65m_m2_066</strain>
    </source>
</reference>
<dbReference type="Pfam" id="PF00361">
    <property type="entry name" value="Proton_antipo_M"/>
    <property type="match status" value="1"/>
</dbReference>
<accession>A0A938B352</accession>
<dbReference type="GO" id="GO:0005886">
    <property type="term" value="C:plasma membrane"/>
    <property type="evidence" value="ECO:0007669"/>
    <property type="project" value="UniProtKB-SubCell"/>
</dbReference>
<evidence type="ECO:0000313" key="11">
    <source>
        <dbReference type="Proteomes" id="UP000712673"/>
    </source>
</evidence>
<dbReference type="Proteomes" id="UP000712673">
    <property type="component" value="Unassembled WGS sequence"/>
</dbReference>
<keyword evidence="2" id="KW-1003">Cell membrane</keyword>
<evidence type="ECO:0000256" key="7">
    <source>
        <dbReference type="RuleBase" id="RU000320"/>
    </source>
</evidence>
<evidence type="ECO:0000259" key="9">
    <source>
        <dbReference type="Pfam" id="PF00361"/>
    </source>
</evidence>
<feature type="transmembrane region" description="Helical" evidence="8">
    <location>
        <begin position="166"/>
        <end position="184"/>
    </location>
</feature>
<feature type="domain" description="NADH:quinone oxidoreductase/Mrp antiporter transmembrane" evidence="9">
    <location>
        <begin position="130"/>
        <end position="421"/>
    </location>
</feature>
<feature type="transmembrane region" description="Helical" evidence="8">
    <location>
        <begin position="408"/>
        <end position="439"/>
    </location>
</feature>
<evidence type="ECO:0000256" key="2">
    <source>
        <dbReference type="ARBA" id="ARBA00022475"/>
    </source>
</evidence>
<comment type="subcellular location">
    <subcellularLocation>
        <location evidence="1">Cell membrane</location>
        <topology evidence="1">Multi-pass membrane protein</topology>
    </subcellularLocation>
    <subcellularLocation>
        <location evidence="7">Membrane</location>
        <topology evidence="7">Multi-pass membrane protein</topology>
    </subcellularLocation>
</comment>
<comment type="caution">
    <text evidence="10">The sequence shown here is derived from an EMBL/GenBank/DDBJ whole genome shotgun (WGS) entry which is preliminary data.</text>
</comment>
<dbReference type="PANTHER" id="PTHR42682">
    <property type="entry name" value="HYDROGENASE-4 COMPONENT F"/>
    <property type="match status" value="1"/>
</dbReference>
<gene>
    <name evidence="10" type="ORF">FJZ47_14135</name>
</gene>
<dbReference type="AlphaFoldDB" id="A0A938B352"/>
<evidence type="ECO:0000256" key="5">
    <source>
        <dbReference type="ARBA" id="ARBA00023002"/>
    </source>
</evidence>
<feature type="transmembrane region" description="Helical" evidence="8">
    <location>
        <begin position="6"/>
        <end position="24"/>
    </location>
</feature>
<feature type="transmembrane region" description="Helical" evidence="8">
    <location>
        <begin position="137"/>
        <end position="154"/>
    </location>
</feature>
<evidence type="ECO:0000256" key="8">
    <source>
        <dbReference type="SAM" id="Phobius"/>
    </source>
</evidence>
<dbReference type="InterPro" id="IPR052175">
    <property type="entry name" value="ComplexI-like_HydComp"/>
</dbReference>
<sequence length="501" mass="51868">MVMTHRPLLAILLPLCAAGLILCTGRRPNLRDTWTFLAAGGQCALVLSLVPAVVAGQVVDTAYVELLPGLALQLRADPFGLLFALLASGLWCLTSLYAVGYMRAGQYPRQTGYFACVAVALSATLGVAFAANLLTFFVFYELLTLATYPLVVHRRDAEALAAGRKYLAYTLGAGQCLLLALVWLQHLVPGATFQPGGVLAGKAAPGVLVALCLLGFLGVGVKAALMPLHGWLPAAMVAPTPVSALLHAVAVVKAGTFGCIRLLHYVFGLDVLQALGADMVLASVAGATILLASVRALGESHLKRRLAYSTVSHLAYIVLGAVLGSPAALAGAMFHMVAHGCMKITLFFCAGAIDIQIHRLDIATFAGLGRQMPITFGALTLGALGLAGTPLCVGFISKWQLGLGALQAGHAVFLGILVLSGLLNLAYFLPILLTAFFGPGGSGAPSREARALMWMPLALTAVLSVVLGIAPNAGPGLYHLAWQAVGQIMPGTAPMLLGGAP</sequence>
<keyword evidence="6 8" id="KW-0472">Membrane</keyword>
<dbReference type="EMBL" id="VGLS01000439">
    <property type="protein sequence ID" value="MBM3224926.1"/>
    <property type="molecule type" value="Genomic_DNA"/>
</dbReference>
<protein>
    <submittedName>
        <fullName evidence="10">Monovalent cation/H+ antiporter subunit D family protein</fullName>
    </submittedName>
</protein>
<feature type="transmembrane region" description="Helical" evidence="8">
    <location>
        <begin position="36"/>
        <end position="59"/>
    </location>
</feature>
<keyword evidence="3 7" id="KW-0812">Transmembrane</keyword>
<evidence type="ECO:0000256" key="4">
    <source>
        <dbReference type="ARBA" id="ARBA00022989"/>
    </source>
</evidence>
<feature type="transmembrane region" description="Helical" evidence="8">
    <location>
        <begin position="111"/>
        <end position="131"/>
    </location>
</feature>
<evidence type="ECO:0000256" key="1">
    <source>
        <dbReference type="ARBA" id="ARBA00004651"/>
    </source>
</evidence>
<dbReference type="PANTHER" id="PTHR42682:SF4">
    <property type="entry name" value="NADH-UBIQUINONE_PLASTOQUINONE"/>
    <property type="match status" value="1"/>
</dbReference>
<proteinExistence type="predicted"/>
<evidence type="ECO:0000256" key="3">
    <source>
        <dbReference type="ARBA" id="ARBA00022692"/>
    </source>
</evidence>
<keyword evidence="5" id="KW-0560">Oxidoreductase</keyword>
<feature type="transmembrane region" description="Helical" evidence="8">
    <location>
        <begin position="204"/>
        <end position="225"/>
    </location>
</feature>
<evidence type="ECO:0000313" key="10">
    <source>
        <dbReference type="EMBL" id="MBM3224926.1"/>
    </source>
</evidence>